<dbReference type="Proteomes" id="UP000317265">
    <property type="component" value="Unassembled WGS sequence"/>
</dbReference>
<dbReference type="GO" id="GO:0016491">
    <property type="term" value="F:oxidoreductase activity"/>
    <property type="evidence" value="ECO:0007669"/>
    <property type="project" value="UniProtKB-ARBA"/>
</dbReference>
<dbReference type="PROSITE" id="PS00198">
    <property type="entry name" value="4FE4S_FER_1"/>
    <property type="match status" value="1"/>
</dbReference>
<dbReference type="Pfam" id="PF00037">
    <property type="entry name" value="Fer4"/>
    <property type="match status" value="1"/>
</dbReference>
<evidence type="ECO:0000256" key="3">
    <source>
        <dbReference type="ARBA" id="ARBA00022723"/>
    </source>
</evidence>
<feature type="domain" description="4Fe-4S ferredoxin-type" evidence="8">
    <location>
        <begin position="235"/>
        <end position="260"/>
    </location>
</feature>
<keyword evidence="7" id="KW-0812">Transmembrane</keyword>
<dbReference type="GO" id="GO:0046872">
    <property type="term" value="F:metal ion binding"/>
    <property type="evidence" value="ECO:0007669"/>
    <property type="project" value="UniProtKB-KW"/>
</dbReference>
<feature type="transmembrane region" description="Helical" evidence="7">
    <location>
        <begin position="127"/>
        <end position="145"/>
    </location>
</feature>
<gene>
    <name evidence="10" type="ORF">DSO09_03055</name>
    <name evidence="9" type="ORF">EF809_05675</name>
</gene>
<evidence type="ECO:0000256" key="6">
    <source>
        <dbReference type="ARBA" id="ARBA00023014"/>
    </source>
</evidence>
<dbReference type="GO" id="GO:0005886">
    <property type="term" value="C:plasma membrane"/>
    <property type="evidence" value="ECO:0007669"/>
    <property type="project" value="TreeGrafter"/>
</dbReference>
<dbReference type="GO" id="GO:0051539">
    <property type="term" value="F:4 iron, 4 sulfur cluster binding"/>
    <property type="evidence" value="ECO:0007669"/>
    <property type="project" value="UniProtKB-KW"/>
</dbReference>
<dbReference type="SUPFAM" id="SSF54862">
    <property type="entry name" value="4Fe-4S ferredoxins"/>
    <property type="match status" value="1"/>
</dbReference>
<reference evidence="9 11" key="2">
    <citation type="journal article" date="2019" name="Nat. Microbiol.">
        <title>Wide diversity of methane and short-chain alkane metabolisms in uncultured archaea.</title>
        <authorList>
            <person name="Borrel G."/>
            <person name="Adam P.S."/>
            <person name="McKay L.J."/>
            <person name="Chen L.X."/>
            <person name="Sierra-Garcia I.N."/>
            <person name="Sieber C.M."/>
            <person name="Letourneur Q."/>
            <person name="Ghozlane A."/>
            <person name="Andersen G.L."/>
            <person name="Li W.J."/>
            <person name="Hallam S.J."/>
            <person name="Muyzer G."/>
            <person name="de Oliveira V.M."/>
            <person name="Inskeep W.P."/>
            <person name="Banfield J.F."/>
            <person name="Gribaldo S."/>
        </authorList>
    </citation>
    <scope>NUCLEOTIDE SEQUENCE [LARGE SCALE GENOMIC DNA]</scope>
    <source>
        <strain evidence="9">Verst-YHS</strain>
    </source>
</reference>
<dbReference type="EMBL" id="QNVI01000041">
    <property type="protein sequence ID" value="TDA38839.1"/>
    <property type="molecule type" value="Genomic_DNA"/>
</dbReference>
<keyword evidence="3" id="KW-0479">Metal-binding</keyword>
<evidence type="ECO:0000256" key="2">
    <source>
        <dbReference type="ARBA" id="ARBA00022485"/>
    </source>
</evidence>
<keyword evidence="4" id="KW-0249">Electron transport</keyword>
<dbReference type="PROSITE" id="PS51379">
    <property type="entry name" value="4FE4S_FER_2"/>
    <property type="match status" value="2"/>
</dbReference>
<evidence type="ECO:0000256" key="5">
    <source>
        <dbReference type="ARBA" id="ARBA00023004"/>
    </source>
</evidence>
<feature type="domain" description="4Fe-4S ferredoxin-type" evidence="8">
    <location>
        <begin position="261"/>
        <end position="290"/>
    </location>
</feature>
<sequence>MNRFEILKKNKWRYISFIIGFLLLVSPFALLIRLEFWITGNLAEPSIHYACLRMPIGWIFRGAVNYLISRPEMTAFIIGVLGLSLFLGPIFCGWLCPVGAVSEAISRIIPLPNKFRIHIKDTNITSALRYGFFAGYITIYILIGLKLSGDWIGSICCRFCASTILQNLAAGIFGWLLPTYGSIEYWGTASIIVLISWLIIGGIFTYGGRGWCLFFCPLGAFSNLLYKVGAKLGFYRITYNKDKCSHCKKCNLVCPMWAIKSDHSVETALCINCKECVNICPTGALTMKWGKENATK</sequence>
<dbReference type="AlphaFoldDB" id="A0A520KDY1"/>
<evidence type="ECO:0000313" key="9">
    <source>
        <dbReference type="EMBL" id="RZN55214.1"/>
    </source>
</evidence>
<evidence type="ECO:0000256" key="4">
    <source>
        <dbReference type="ARBA" id="ARBA00022982"/>
    </source>
</evidence>
<keyword evidence="7" id="KW-0472">Membrane</keyword>
<evidence type="ECO:0000313" key="11">
    <source>
        <dbReference type="Proteomes" id="UP000316080"/>
    </source>
</evidence>
<organism evidence="9 11">
    <name type="scientific">Thermoproteota archaeon</name>
    <dbReference type="NCBI Taxonomy" id="2056631"/>
    <lineage>
        <taxon>Archaea</taxon>
        <taxon>Thermoproteota</taxon>
    </lineage>
</organism>
<name>A0A520KDY1_9CREN</name>
<evidence type="ECO:0000313" key="12">
    <source>
        <dbReference type="Proteomes" id="UP000317265"/>
    </source>
</evidence>
<feature type="transmembrane region" description="Helical" evidence="7">
    <location>
        <begin position="183"/>
        <end position="200"/>
    </location>
</feature>
<proteinExistence type="predicted"/>
<keyword evidence="7" id="KW-1133">Transmembrane helix</keyword>
<dbReference type="Pfam" id="PF12801">
    <property type="entry name" value="Fer4_5"/>
    <property type="match status" value="2"/>
</dbReference>
<evidence type="ECO:0000313" key="10">
    <source>
        <dbReference type="EMBL" id="TDA38839.1"/>
    </source>
</evidence>
<keyword evidence="2" id="KW-0004">4Fe-4S</keyword>
<dbReference type="InterPro" id="IPR051684">
    <property type="entry name" value="Electron_Trans/Redox"/>
</dbReference>
<dbReference type="InterPro" id="IPR017896">
    <property type="entry name" value="4Fe4S_Fe-S-bd"/>
</dbReference>
<dbReference type="Gene3D" id="3.30.70.20">
    <property type="match status" value="2"/>
</dbReference>
<evidence type="ECO:0000256" key="1">
    <source>
        <dbReference type="ARBA" id="ARBA00022448"/>
    </source>
</evidence>
<dbReference type="InterPro" id="IPR017900">
    <property type="entry name" value="4Fe4S_Fe_S_CS"/>
</dbReference>
<keyword evidence="6" id="KW-0411">Iron-sulfur</keyword>
<keyword evidence="5" id="KW-0408">Iron</keyword>
<dbReference type="Proteomes" id="UP000316080">
    <property type="component" value="Unassembled WGS sequence"/>
</dbReference>
<reference evidence="10 12" key="1">
    <citation type="journal article" date="2019" name="Nat. Microbiol.">
        <title>Expanding anaerobic alkane metabolism in the domain of Archaea.</title>
        <authorList>
            <person name="Wang Y."/>
            <person name="Wegener G."/>
            <person name="Hou J."/>
            <person name="Wang F."/>
            <person name="Xiao X."/>
        </authorList>
    </citation>
    <scope>NUCLEOTIDE SEQUENCE [LARGE SCALE GENOMIC DNA]</scope>
    <source>
        <strain evidence="10">WYZ-LMO11</strain>
    </source>
</reference>
<feature type="transmembrane region" description="Helical" evidence="7">
    <location>
        <begin position="12"/>
        <end position="32"/>
    </location>
</feature>
<feature type="transmembrane region" description="Helical" evidence="7">
    <location>
        <begin position="75"/>
        <end position="106"/>
    </location>
</feature>
<accession>A0A520KDY1</accession>
<keyword evidence="1" id="KW-0813">Transport</keyword>
<dbReference type="PANTHER" id="PTHR30176:SF3">
    <property type="entry name" value="FERREDOXIN-TYPE PROTEIN NAPH"/>
    <property type="match status" value="1"/>
</dbReference>
<comment type="caution">
    <text evidence="9">The sequence shown here is derived from an EMBL/GenBank/DDBJ whole genome shotgun (WGS) entry which is preliminary data.</text>
</comment>
<dbReference type="PANTHER" id="PTHR30176">
    <property type="entry name" value="FERREDOXIN-TYPE PROTEIN NAPH"/>
    <property type="match status" value="1"/>
</dbReference>
<feature type="transmembrane region" description="Helical" evidence="7">
    <location>
        <begin position="151"/>
        <end position="176"/>
    </location>
</feature>
<evidence type="ECO:0000256" key="7">
    <source>
        <dbReference type="SAM" id="Phobius"/>
    </source>
</evidence>
<dbReference type="EMBL" id="RXIH01000046">
    <property type="protein sequence ID" value="RZN55214.1"/>
    <property type="molecule type" value="Genomic_DNA"/>
</dbReference>
<evidence type="ECO:0000259" key="8">
    <source>
        <dbReference type="PROSITE" id="PS51379"/>
    </source>
</evidence>
<feature type="transmembrane region" description="Helical" evidence="7">
    <location>
        <begin position="206"/>
        <end position="226"/>
    </location>
</feature>
<protein>
    <submittedName>
        <fullName evidence="9">4Fe-4S binding protein</fullName>
    </submittedName>
</protein>